<proteinExistence type="inferred from homology"/>
<organism evidence="13 14">
    <name type="scientific">Alteromonas sediminis</name>
    <dbReference type="NCBI Taxonomy" id="2259342"/>
    <lineage>
        <taxon>Bacteria</taxon>
        <taxon>Pseudomonadati</taxon>
        <taxon>Pseudomonadota</taxon>
        <taxon>Gammaproteobacteria</taxon>
        <taxon>Alteromonadales</taxon>
        <taxon>Alteromonadaceae</taxon>
        <taxon>Alteromonas/Salinimonas group</taxon>
        <taxon>Alteromonas</taxon>
    </lineage>
</organism>
<dbReference type="PROSITE" id="PS50106">
    <property type="entry name" value="PDZ"/>
    <property type="match status" value="1"/>
</dbReference>
<evidence type="ECO:0000256" key="4">
    <source>
        <dbReference type="ARBA" id="ARBA00022670"/>
    </source>
</evidence>
<evidence type="ECO:0000256" key="8">
    <source>
        <dbReference type="PIRSR" id="PIRSR036421-1"/>
    </source>
</evidence>
<dbReference type="EC" id="3.4.21.-" evidence="7"/>
<dbReference type="Pfam" id="PF07676">
    <property type="entry name" value="PD40"/>
    <property type="match status" value="3"/>
</dbReference>
<dbReference type="InterPro" id="IPR029045">
    <property type="entry name" value="ClpP/crotonase-like_dom_sf"/>
</dbReference>
<evidence type="ECO:0000256" key="1">
    <source>
        <dbReference type="ARBA" id="ARBA00004496"/>
    </source>
</evidence>
<dbReference type="CDD" id="cd07562">
    <property type="entry name" value="Peptidase_S41_TRI"/>
    <property type="match status" value="1"/>
</dbReference>
<feature type="active site" description="Charge relay system" evidence="8">
    <location>
        <position position="1053"/>
    </location>
</feature>
<sequence>MKITRTLAALAALSYTYTATAQIEPEWVRYPAISPDGSHIAFTYKGDLYKVAAKGGEATRLTFHAAHDFKPVWSNDGNRIAFASERHGNFDVFIMDANGGEATRLTYDSSDEVPYDFMPKSGSSSEKVLFKGMRIDSHLNRQYPSRTYPELYAVNATGGKVQQVLTSSAEEVSVSSDGDFFVYQDIKGGENAWRKHHRSSVTRDLWVYDVEDKTHKVITTFEGEDRDPVLADNDKDLFYLSEQNGTFNVFKTSLRRPSNVEQLTDFDTHPVRFLSQAKGTLAFSYHGQLYTMKDGAKPKKVSVTIRTQDTTNRESYANINGEIDDFVISPDGKEIAFIANGDVFVSSKDGKFTKQITDTPETEASVTFSADGKRVVYASERGLKWSIFQSEKVRDAEPFFYAASLLKETALIDNDKDNYLPQISPDGKRIAYVEDRRTLKVANIDGTDSKVLVARENMINMRDHDQYFTWSPDSQYLLFTHDRLLNNADIAVVKADGSEPFKALSQSAYYDYYGKWTMGGKAVLWFSNKNGLRSYATSGSSQLDVYATFLDKESWDRFTMSKDDFELLEAIEEANKPDDKEDDAKESSDDTENASTDKKDEDETPTVTIEWDGLEDRTARLTIHSSRLSDAVLDKEGEKLYYITRFEGKLDLWQTELRSKETKKLFGLKANSGSLQWDMDKETLYLLSDGKLSKLDLKKKKKEAVKIKGDVKKTSPELFASAFDHIWLRTQKTFYEPTYHGVDWQKMYQEYQPKVAHIDNAHEFAELVSELLGELNVSHAGARARSGFNIDKPDATARLGIFYDDSYTGNGIKVTEVIKGGPLDKAILDMAAGDIITHIDGEAIDNTFDWAKLLNRKADTFVLLTVRDNANATKELTVKPISNREQNRLLYQRFVDMNEKDVLAMSNGQLGYVHIPSMSDGPYRNVFDTMLGKHYDKKAMVVDARFNGGGDLVADLAMFFTGESFITYETADKVVGGEPTSRYTKPLVSLFNESMYSDGHCYASGFEDLDLGTSIGMPVPGTCSFAGWERLPVGIVWGMVPVSAKNKQGEWMENNQTNPDIIIKNMPEILSNGKDQQLEKAVETLLGQLN</sequence>
<dbReference type="Gene3D" id="3.90.226.10">
    <property type="entry name" value="2-enoyl-CoA Hydratase, Chain A, domain 1"/>
    <property type="match status" value="1"/>
</dbReference>
<dbReference type="GO" id="GO:0005737">
    <property type="term" value="C:cytoplasm"/>
    <property type="evidence" value="ECO:0007669"/>
    <property type="project" value="UniProtKB-SubCell"/>
</dbReference>
<feature type="chain" id="PRO_5017931163" description="Tricorn protease homolog" evidence="11">
    <location>
        <begin position="22"/>
        <end position="1090"/>
    </location>
</feature>
<evidence type="ECO:0000256" key="3">
    <source>
        <dbReference type="ARBA" id="ARBA00022490"/>
    </source>
</evidence>
<dbReference type="Gene3D" id="2.120.10.60">
    <property type="entry name" value="Tricorn protease N-terminal domain"/>
    <property type="match status" value="2"/>
</dbReference>
<dbReference type="InterPro" id="IPR001478">
    <property type="entry name" value="PDZ"/>
</dbReference>
<evidence type="ECO:0000256" key="6">
    <source>
        <dbReference type="ARBA" id="ARBA00022825"/>
    </source>
</evidence>
<dbReference type="Pfam" id="PF26549">
    <property type="entry name" value="Tricorn_N"/>
    <property type="match status" value="1"/>
</dbReference>
<dbReference type="PANTHER" id="PTHR43253">
    <property type="entry name" value="TRICORN PROTEASE HOMOLOG 2-RELATED"/>
    <property type="match status" value="1"/>
</dbReference>
<keyword evidence="3 7" id="KW-0963">Cytoplasm</keyword>
<evidence type="ECO:0000256" key="7">
    <source>
        <dbReference type="PIRNR" id="PIRNR036421"/>
    </source>
</evidence>
<keyword evidence="5 7" id="KW-0378">Hydrolase</keyword>
<comment type="similarity">
    <text evidence="2 7">Belongs to the peptidase S41B family.</text>
</comment>
<feature type="site" description="Transition state stabilizer; via amide nitrogen" evidence="9">
    <location>
        <position position="998"/>
    </location>
</feature>
<keyword evidence="14" id="KW-1185">Reference proteome</keyword>
<accession>A0A3N5Y4Z6</accession>
<dbReference type="InterPro" id="IPR029414">
    <property type="entry name" value="Tricorn_PDZ"/>
</dbReference>
<dbReference type="InterPro" id="IPR005151">
    <property type="entry name" value="Tail-specific_protease"/>
</dbReference>
<dbReference type="GO" id="GO:0008236">
    <property type="term" value="F:serine-type peptidase activity"/>
    <property type="evidence" value="ECO:0007669"/>
    <property type="project" value="UniProtKB-UniRule"/>
</dbReference>
<evidence type="ECO:0000256" key="9">
    <source>
        <dbReference type="PIRSR" id="PIRSR036421-3"/>
    </source>
</evidence>
<evidence type="ECO:0000256" key="5">
    <source>
        <dbReference type="ARBA" id="ARBA00022801"/>
    </source>
</evidence>
<name>A0A3N5Y4Z6_9ALTE</name>
<evidence type="ECO:0000256" key="2">
    <source>
        <dbReference type="ARBA" id="ARBA00008524"/>
    </source>
</evidence>
<feature type="compositionally biased region" description="Basic and acidic residues" evidence="10">
    <location>
        <begin position="573"/>
        <end position="588"/>
    </location>
</feature>
<dbReference type="Pfam" id="PF14684">
    <property type="entry name" value="Tricorn_C1"/>
    <property type="match status" value="1"/>
</dbReference>
<dbReference type="Proteomes" id="UP000275281">
    <property type="component" value="Unassembled WGS sequence"/>
</dbReference>
<dbReference type="PANTHER" id="PTHR43253:SF1">
    <property type="entry name" value="TRICORN PROTEASE HOMOLOG 2-RELATED"/>
    <property type="match status" value="1"/>
</dbReference>
<gene>
    <name evidence="13" type="ORF">DRW07_04825</name>
</gene>
<evidence type="ECO:0000256" key="11">
    <source>
        <dbReference type="SAM" id="SignalP"/>
    </source>
</evidence>
<feature type="signal peptide" evidence="11">
    <location>
        <begin position="1"/>
        <end position="21"/>
    </location>
</feature>
<dbReference type="AlphaFoldDB" id="A0A3N5Y4Z6"/>
<evidence type="ECO:0000256" key="10">
    <source>
        <dbReference type="SAM" id="MobiDB-lite"/>
    </source>
</evidence>
<feature type="domain" description="PDZ" evidence="12">
    <location>
        <begin position="787"/>
        <end position="870"/>
    </location>
</feature>
<dbReference type="RefSeq" id="WP_124026721.1">
    <property type="nucleotide sequence ID" value="NZ_JBHRSN010000005.1"/>
</dbReference>
<feature type="region of interest" description="Disordered" evidence="10">
    <location>
        <begin position="572"/>
        <end position="609"/>
    </location>
</feature>
<comment type="function">
    <text evidence="7">Degrades oligopeptides.</text>
</comment>
<evidence type="ECO:0000313" key="13">
    <source>
        <dbReference type="EMBL" id="RPJ68720.1"/>
    </source>
</evidence>
<dbReference type="SUPFAM" id="SSF82171">
    <property type="entry name" value="DPP6 N-terminal domain-like"/>
    <property type="match status" value="1"/>
</dbReference>
<dbReference type="SUPFAM" id="SSF50156">
    <property type="entry name" value="PDZ domain-like"/>
    <property type="match status" value="1"/>
</dbReference>
<keyword evidence="4 7" id="KW-0645">Protease</keyword>
<keyword evidence="11" id="KW-0732">Signal</keyword>
<dbReference type="EMBL" id="RPOK01000001">
    <property type="protein sequence ID" value="RPJ68720.1"/>
    <property type="molecule type" value="Genomic_DNA"/>
</dbReference>
<dbReference type="Pfam" id="PF14685">
    <property type="entry name" value="PDZ_Tricorn"/>
    <property type="match status" value="1"/>
</dbReference>
<evidence type="ECO:0000259" key="12">
    <source>
        <dbReference type="PROSITE" id="PS50106"/>
    </source>
</evidence>
<comment type="caution">
    <text evidence="13">The sequence shown here is derived from an EMBL/GenBank/DDBJ whole genome shotgun (WGS) entry which is preliminary data.</text>
</comment>
<dbReference type="InterPro" id="IPR028204">
    <property type="entry name" value="Tricorn_C1"/>
</dbReference>
<dbReference type="InterPro" id="IPR011659">
    <property type="entry name" value="WD40"/>
</dbReference>
<dbReference type="InterPro" id="IPR036034">
    <property type="entry name" value="PDZ_sf"/>
</dbReference>
<feature type="active site" description="Nucleophile" evidence="8">
    <location>
        <position position="997"/>
    </location>
</feature>
<dbReference type="Gene3D" id="2.30.42.10">
    <property type="match status" value="1"/>
</dbReference>
<dbReference type="Gene3D" id="3.30.750.44">
    <property type="match status" value="1"/>
</dbReference>
<protein>
    <recommendedName>
        <fullName evidence="7">Tricorn protease homolog</fullName>
        <ecNumber evidence="7">3.4.21.-</ecNumber>
    </recommendedName>
</protein>
<dbReference type="GO" id="GO:0006508">
    <property type="term" value="P:proteolysis"/>
    <property type="evidence" value="ECO:0007669"/>
    <property type="project" value="UniProtKB-UniRule"/>
</dbReference>
<dbReference type="SUPFAM" id="SSF52096">
    <property type="entry name" value="ClpP/crotonase"/>
    <property type="match status" value="1"/>
</dbReference>
<dbReference type="InterPro" id="IPR011042">
    <property type="entry name" value="6-blade_b-propeller_TolB-like"/>
</dbReference>
<dbReference type="Pfam" id="PF03572">
    <property type="entry name" value="Peptidase_S41"/>
    <property type="match status" value="1"/>
</dbReference>
<dbReference type="OrthoDB" id="9758793at2"/>
<dbReference type="InterPro" id="IPR012393">
    <property type="entry name" value="Tricorn_protease"/>
</dbReference>
<dbReference type="SUPFAM" id="SSF69304">
    <property type="entry name" value="Tricorn protease N-terminal domain"/>
    <property type="match status" value="1"/>
</dbReference>
<keyword evidence="6 7" id="KW-0720">Serine protease</keyword>
<dbReference type="SMART" id="SM00228">
    <property type="entry name" value="PDZ"/>
    <property type="match status" value="1"/>
</dbReference>
<comment type="subcellular location">
    <subcellularLocation>
        <location evidence="1 7">Cytoplasm</location>
    </subcellularLocation>
</comment>
<dbReference type="Gene3D" id="2.120.10.30">
    <property type="entry name" value="TolB, C-terminal domain"/>
    <property type="match status" value="1"/>
</dbReference>
<feature type="active site" description="Charge relay system" evidence="8">
    <location>
        <position position="779"/>
    </location>
</feature>
<evidence type="ECO:0000313" key="14">
    <source>
        <dbReference type="Proteomes" id="UP000275281"/>
    </source>
</evidence>
<dbReference type="PIRSF" id="PIRSF036421">
    <property type="entry name" value="Tricorn_protease"/>
    <property type="match status" value="1"/>
</dbReference>
<reference evidence="13 14" key="1">
    <citation type="submission" date="2018-11" db="EMBL/GenBank/DDBJ databases">
        <authorList>
            <person name="Ye M.-Q."/>
            <person name="Du Z.-J."/>
        </authorList>
    </citation>
    <scope>NUCLEOTIDE SEQUENCE [LARGE SCALE GENOMIC DNA]</scope>
    <source>
        <strain evidence="13 14">U0105</strain>
    </source>
</reference>